<evidence type="ECO:0000313" key="1">
    <source>
        <dbReference type="EMBL" id="ATQ42491.1"/>
    </source>
</evidence>
<gene>
    <name evidence="1" type="ORF">CSW64_08715</name>
</gene>
<keyword evidence="2" id="KW-1185">Reference proteome</keyword>
<organism evidence="1 2">
    <name type="scientific">Caulobacter mirabilis</name>
    <dbReference type="NCBI Taxonomy" id="69666"/>
    <lineage>
        <taxon>Bacteria</taxon>
        <taxon>Pseudomonadati</taxon>
        <taxon>Pseudomonadota</taxon>
        <taxon>Alphaproteobacteria</taxon>
        <taxon>Caulobacterales</taxon>
        <taxon>Caulobacteraceae</taxon>
        <taxon>Caulobacter</taxon>
    </lineage>
</organism>
<accession>A0A2D2AWY7</accession>
<dbReference type="EMBL" id="CP024201">
    <property type="protein sequence ID" value="ATQ42491.1"/>
    <property type="molecule type" value="Genomic_DNA"/>
</dbReference>
<dbReference type="InterPro" id="IPR009593">
    <property type="entry name" value="DUF1203"/>
</dbReference>
<dbReference type="Pfam" id="PF06718">
    <property type="entry name" value="DUF1203"/>
    <property type="match status" value="1"/>
</dbReference>
<dbReference type="Proteomes" id="UP000228945">
    <property type="component" value="Chromosome"/>
</dbReference>
<name>A0A2D2AWY7_9CAUL</name>
<reference evidence="1 2" key="1">
    <citation type="submission" date="2017-10" db="EMBL/GenBank/DDBJ databases">
        <title>Genome sequence of Caulobacter mirabilis FWC38.</title>
        <authorList>
            <person name="Fiebig A."/>
            <person name="Crosson S."/>
        </authorList>
    </citation>
    <scope>NUCLEOTIDE SEQUENCE [LARGE SCALE GENOMIC DNA]</scope>
    <source>
        <strain evidence="1 2">FWC 38</strain>
    </source>
</reference>
<dbReference type="KEGG" id="cmb:CSW64_08715"/>
<dbReference type="OrthoDB" id="5953307at2"/>
<evidence type="ECO:0008006" key="3">
    <source>
        <dbReference type="Google" id="ProtNLM"/>
    </source>
</evidence>
<dbReference type="AlphaFoldDB" id="A0A2D2AWY7"/>
<protein>
    <recommendedName>
        <fullName evidence="3">DUF1203 domain-containing protein</fullName>
    </recommendedName>
</protein>
<dbReference type="RefSeq" id="WP_099621748.1">
    <property type="nucleotide sequence ID" value="NZ_CP024201.1"/>
</dbReference>
<proteinExistence type="predicted"/>
<evidence type="ECO:0000313" key="2">
    <source>
        <dbReference type="Proteomes" id="UP000228945"/>
    </source>
</evidence>
<sequence length="155" mass="16780">MSFVVAGLSPEPFAHLFHADEAALAAAGAIRYRADAKPGFPCRVTLDDAEPGETVLLLNHEHQSADTPYRARHAIFVREGATVPARFEGVLPPALAARLLAIRAFDAQDMMIDAEIVEGAAAVPLIERLLAAPNTAYLHAHYARRGCFAARIDRR</sequence>
<dbReference type="PIRSF" id="PIRSF034110">
    <property type="entry name" value="DUF1203"/>
    <property type="match status" value="1"/>
</dbReference>